<reference evidence="1" key="2">
    <citation type="journal article" date="2022" name="New Phytol.">
        <title>Evolutionary transition to the ectomycorrhizal habit in the genomes of a hyperdiverse lineage of mushroom-forming fungi.</title>
        <authorList>
            <person name="Looney B."/>
            <person name="Miyauchi S."/>
            <person name="Morin E."/>
            <person name="Drula E."/>
            <person name="Courty P.E."/>
            <person name="Kohler A."/>
            <person name="Kuo A."/>
            <person name="LaButti K."/>
            <person name="Pangilinan J."/>
            <person name="Lipzen A."/>
            <person name="Riley R."/>
            <person name="Andreopoulos W."/>
            <person name="He G."/>
            <person name="Johnson J."/>
            <person name="Nolan M."/>
            <person name="Tritt A."/>
            <person name="Barry K.W."/>
            <person name="Grigoriev I.V."/>
            <person name="Nagy L.G."/>
            <person name="Hibbett D."/>
            <person name="Henrissat B."/>
            <person name="Matheny P.B."/>
            <person name="Labbe J."/>
            <person name="Martin F.M."/>
        </authorList>
    </citation>
    <scope>NUCLEOTIDE SEQUENCE</scope>
    <source>
        <strain evidence="1">HHB10654</strain>
    </source>
</reference>
<evidence type="ECO:0000313" key="2">
    <source>
        <dbReference type="Proteomes" id="UP000814140"/>
    </source>
</evidence>
<keyword evidence="2" id="KW-1185">Reference proteome</keyword>
<protein>
    <submittedName>
        <fullName evidence="1">Uncharacterized protein</fullName>
    </submittedName>
</protein>
<proteinExistence type="predicted"/>
<dbReference type="Proteomes" id="UP000814140">
    <property type="component" value="Unassembled WGS sequence"/>
</dbReference>
<organism evidence="1 2">
    <name type="scientific">Artomyces pyxidatus</name>
    <dbReference type="NCBI Taxonomy" id="48021"/>
    <lineage>
        <taxon>Eukaryota</taxon>
        <taxon>Fungi</taxon>
        <taxon>Dikarya</taxon>
        <taxon>Basidiomycota</taxon>
        <taxon>Agaricomycotina</taxon>
        <taxon>Agaricomycetes</taxon>
        <taxon>Russulales</taxon>
        <taxon>Auriscalpiaceae</taxon>
        <taxon>Artomyces</taxon>
    </lineage>
</organism>
<sequence length="381" mass="42389">MATQAEGTKGLTLLMSLLPSYTIFFINAWTWGYEEVLKAVALRFRWKIHVDDYNYDIYTHLSETFLRSIFTKDPTESLFHPCGRFDRCCEAAEPTPELPIHRKVVYVNPVTTGRVKWATSNGAPAASRHSPLPELRAFVSLFRPKRIIPNVLDPALHGLDWKCIDAMFKGCLASAPRFRLTENNLDEVELDEGDAGDAALNNNLQGDGIKDLVSVGRGGRSRQKLEVMETYLVGAERAIVQRLLEELPKEEGLTGFERSGVSILQKTRDKQRITAYFTRPSSQSDEETDDEHEERGRTAHALFAHHSDIASPYHGVGVSSSSDNSGEDHTAEEDLEGLTEARRSHLTRGSSLAPVGSGLCGAPYHDGARDRPARSRPSTIR</sequence>
<evidence type="ECO:0000313" key="1">
    <source>
        <dbReference type="EMBL" id="KAI0055457.1"/>
    </source>
</evidence>
<reference evidence="1" key="1">
    <citation type="submission" date="2021-03" db="EMBL/GenBank/DDBJ databases">
        <authorList>
            <consortium name="DOE Joint Genome Institute"/>
            <person name="Ahrendt S."/>
            <person name="Looney B.P."/>
            <person name="Miyauchi S."/>
            <person name="Morin E."/>
            <person name="Drula E."/>
            <person name="Courty P.E."/>
            <person name="Chicoki N."/>
            <person name="Fauchery L."/>
            <person name="Kohler A."/>
            <person name="Kuo A."/>
            <person name="Labutti K."/>
            <person name="Pangilinan J."/>
            <person name="Lipzen A."/>
            <person name="Riley R."/>
            <person name="Andreopoulos W."/>
            <person name="He G."/>
            <person name="Johnson J."/>
            <person name="Barry K.W."/>
            <person name="Grigoriev I.V."/>
            <person name="Nagy L."/>
            <person name="Hibbett D."/>
            <person name="Henrissat B."/>
            <person name="Matheny P.B."/>
            <person name="Labbe J."/>
            <person name="Martin F."/>
        </authorList>
    </citation>
    <scope>NUCLEOTIDE SEQUENCE</scope>
    <source>
        <strain evidence="1">HHB10654</strain>
    </source>
</reference>
<name>A0ACB8SGV3_9AGAM</name>
<accession>A0ACB8SGV3</accession>
<gene>
    <name evidence="1" type="ORF">BV25DRAFT_1921806</name>
</gene>
<dbReference type="EMBL" id="MU277291">
    <property type="protein sequence ID" value="KAI0055457.1"/>
    <property type="molecule type" value="Genomic_DNA"/>
</dbReference>
<comment type="caution">
    <text evidence="1">The sequence shown here is derived from an EMBL/GenBank/DDBJ whole genome shotgun (WGS) entry which is preliminary data.</text>
</comment>